<protein>
    <recommendedName>
        <fullName evidence="9">Anaphase-promoting complex subunit 13</fullName>
    </recommendedName>
</protein>
<dbReference type="GO" id="GO:0005680">
    <property type="term" value="C:anaphase-promoting complex"/>
    <property type="evidence" value="ECO:0007669"/>
    <property type="project" value="InterPro"/>
</dbReference>
<feature type="compositionally biased region" description="Low complexity" evidence="6">
    <location>
        <begin position="157"/>
        <end position="170"/>
    </location>
</feature>
<gene>
    <name evidence="7" type="ORF">CANVERA_P3720</name>
</gene>
<name>A0A9W4XEB7_9ASCO</name>
<dbReference type="GO" id="GO:0051301">
    <property type="term" value="P:cell division"/>
    <property type="evidence" value="ECO:0007669"/>
    <property type="project" value="UniProtKB-KW"/>
</dbReference>
<dbReference type="OrthoDB" id="4023481at2759"/>
<evidence type="ECO:0000256" key="2">
    <source>
        <dbReference type="ARBA" id="ARBA00022618"/>
    </source>
</evidence>
<evidence type="ECO:0000256" key="3">
    <source>
        <dbReference type="ARBA" id="ARBA00022776"/>
    </source>
</evidence>
<reference evidence="7" key="1">
    <citation type="submission" date="2022-12" db="EMBL/GenBank/DDBJ databases">
        <authorList>
            <person name="Brejova B."/>
        </authorList>
    </citation>
    <scope>NUCLEOTIDE SEQUENCE</scope>
</reference>
<keyword evidence="4" id="KW-0833">Ubl conjugation pathway</keyword>
<evidence type="ECO:0008006" key="9">
    <source>
        <dbReference type="Google" id="ProtNLM"/>
    </source>
</evidence>
<comment type="caution">
    <text evidence="7">The sequence shown here is derived from an EMBL/GenBank/DDBJ whole genome shotgun (WGS) entry which is preliminary data.</text>
</comment>
<accession>A0A9W4XEB7</accession>
<proteinExistence type="inferred from homology"/>
<evidence type="ECO:0000256" key="1">
    <source>
        <dbReference type="ARBA" id="ARBA00006940"/>
    </source>
</evidence>
<evidence type="ECO:0000256" key="4">
    <source>
        <dbReference type="ARBA" id="ARBA00022786"/>
    </source>
</evidence>
<dbReference type="AlphaFoldDB" id="A0A9W4XEB7"/>
<keyword evidence="2" id="KW-0132">Cell division</keyword>
<evidence type="ECO:0000256" key="5">
    <source>
        <dbReference type="ARBA" id="ARBA00023306"/>
    </source>
</evidence>
<sequence length="197" mass="22869">MSKDGIYSYVQFDDPSKVIYMENWINEPIPFNDIDTTNLIEKTGELFANDDEEDEINLNSLQFGSKTYKNRKSKNKKWMDLNIEHFLKDSERDKKLIDETLLPGLTNVSEFLTDGQDQIDDHLILQSPELNHDFSINSTSDLINHASNTFLNLRSHSNQQQQSNQSQNSQVFQTPRPGRVRQVSSDKFQTPIARIMR</sequence>
<dbReference type="EMBL" id="CANTUO010000004">
    <property type="protein sequence ID" value="CAI5759211.1"/>
    <property type="molecule type" value="Genomic_DNA"/>
</dbReference>
<keyword evidence="3" id="KW-0498">Mitosis</keyword>
<dbReference type="Proteomes" id="UP001152885">
    <property type="component" value="Unassembled WGS sequence"/>
</dbReference>
<comment type="similarity">
    <text evidence="1">Belongs to the APC13 family.</text>
</comment>
<evidence type="ECO:0000313" key="8">
    <source>
        <dbReference type="Proteomes" id="UP001152885"/>
    </source>
</evidence>
<keyword evidence="5" id="KW-0131">Cell cycle</keyword>
<organism evidence="7 8">
    <name type="scientific">Candida verbasci</name>
    <dbReference type="NCBI Taxonomy" id="1227364"/>
    <lineage>
        <taxon>Eukaryota</taxon>
        <taxon>Fungi</taxon>
        <taxon>Dikarya</taxon>
        <taxon>Ascomycota</taxon>
        <taxon>Saccharomycotina</taxon>
        <taxon>Pichiomycetes</taxon>
        <taxon>Debaryomycetaceae</taxon>
        <taxon>Candida/Lodderomyces clade</taxon>
        <taxon>Candida</taxon>
    </lineage>
</organism>
<evidence type="ECO:0000313" key="7">
    <source>
        <dbReference type="EMBL" id="CAI5759211.1"/>
    </source>
</evidence>
<keyword evidence="8" id="KW-1185">Reference proteome</keyword>
<evidence type="ECO:0000256" key="6">
    <source>
        <dbReference type="SAM" id="MobiDB-lite"/>
    </source>
</evidence>
<dbReference type="InterPro" id="IPR008401">
    <property type="entry name" value="Apc13"/>
</dbReference>
<dbReference type="Pfam" id="PF05839">
    <property type="entry name" value="Apc13p"/>
    <property type="match status" value="1"/>
</dbReference>
<feature type="region of interest" description="Disordered" evidence="6">
    <location>
        <begin position="155"/>
        <end position="197"/>
    </location>
</feature>